<dbReference type="InterPro" id="IPR004815">
    <property type="entry name" value="Lon_bac/euk-typ"/>
</dbReference>
<dbReference type="Gene3D" id="3.30.230.10">
    <property type="match status" value="1"/>
</dbReference>
<dbReference type="NCBIfam" id="NF008053">
    <property type="entry name" value="PRK10787.1"/>
    <property type="match status" value="1"/>
</dbReference>
<dbReference type="PANTHER" id="PTHR10046">
    <property type="entry name" value="ATP DEPENDENT LON PROTEASE FAMILY MEMBER"/>
    <property type="match status" value="1"/>
</dbReference>
<dbReference type="InterPro" id="IPR008269">
    <property type="entry name" value="Lon_proteolytic"/>
</dbReference>
<evidence type="ECO:0000259" key="16">
    <source>
        <dbReference type="PROSITE" id="PS51786"/>
    </source>
</evidence>
<dbReference type="Gene3D" id="1.20.58.1480">
    <property type="match status" value="1"/>
</dbReference>
<evidence type="ECO:0000256" key="2">
    <source>
        <dbReference type="ARBA" id="ARBA00022490"/>
    </source>
</evidence>
<keyword evidence="4 9" id="KW-0547">Nucleotide-binding</keyword>
<evidence type="ECO:0000313" key="19">
    <source>
        <dbReference type="Proteomes" id="UP000320048"/>
    </source>
</evidence>
<evidence type="ECO:0000256" key="5">
    <source>
        <dbReference type="ARBA" id="ARBA00022801"/>
    </source>
</evidence>
<dbReference type="SMART" id="SM00464">
    <property type="entry name" value="LON"/>
    <property type="match status" value="1"/>
</dbReference>
<dbReference type="InterPro" id="IPR014721">
    <property type="entry name" value="Ribsml_uS5_D2-typ_fold_subgr"/>
</dbReference>
<dbReference type="Pfam" id="PF02190">
    <property type="entry name" value="LON_substr_bdg"/>
    <property type="match status" value="1"/>
</dbReference>
<evidence type="ECO:0000256" key="8">
    <source>
        <dbReference type="ARBA" id="ARBA00023016"/>
    </source>
</evidence>
<dbReference type="Gene3D" id="1.20.5.5270">
    <property type="match status" value="1"/>
</dbReference>
<dbReference type="PIRSF" id="PIRSF001174">
    <property type="entry name" value="Lon_proteas"/>
    <property type="match status" value="1"/>
</dbReference>
<dbReference type="EC" id="3.4.21.53" evidence="9 10"/>
<dbReference type="SUPFAM" id="SSF88697">
    <property type="entry name" value="PUA domain-like"/>
    <property type="match status" value="1"/>
</dbReference>
<comment type="function">
    <text evidence="9">ATP-dependent serine protease that mediates the selective degradation of mutant and abnormal proteins as well as certain short-lived regulatory proteins. Required for cellular homeostasis and for survival from DNA damage and developmental changes induced by stress. Degrades polypeptides processively to yield small peptide fragments that are 5 to 10 amino acids long. Binds to DNA in a double-stranded, site-specific manner.</text>
</comment>
<keyword evidence="6 9" id="KW-0720">Serine protease</keyword>
<feature type="domain" description="Lon N-terminal" evidence="17">
    <location>
        <begin position="33"/>
        <end position="225"/>
    </location>
</feature>
<evidence type="ECO:0000256" key="10">
    <source>
        <dbReference type="PIRNR" id="PIRNR001174"/>
    </source>
</evidence>
<comment type="subcellular location">
    <subcellularLocation>
        <location evidence="1 9 10">Cytoplasm</location>
    </subcellularLocation>
</comment>
<dbReference type="PROSITE" id="PS51787">
    <property type="entry name" value="LON_N"/>
    <property type="match status" value="1"/>
</dbReference>
<comment type="induction">
    <text evidence="9">By heat shock.</text>
</comment>
<evidence type="ECO:0000256" key="9">
    <source>
        <dbReference type="HAMAP-Rule" id="MF_01973"/>
    </source>
</evidence>
<feature type="active site" evidence="9 11">
    <location>
        <position position="743"/>
    </location>
</feature>
<dbReference type="GO" id="GO:0043565">
    <property type="term" value="F:sequence-specific DNA binding"/>
    <property type="evidence" value="ECO:0007669"/>
    <property type="project" value="UniProtKB-UniRule"/>
</dbReference>
<keyword evidence="7 9" id="KW-0067">ATP-binding</keyword>
<dbReference type="InterPro" id="IPR020568">
    <property type="entry name" value="Ribosomal_Su5_D2-typ_SF"/>
</dbReference>
<dbReference type="NCBIfam" id="TIGR00763">
    <property type="entry name" value="lon"/>
    <property type="match status" value="1"/>
</dbReference>
<evidence type="ECO:0000256" key="11">
    <source>
        <dbReference type="PIRSR" id="PIRSR001174-1"/>
    </source>
</evidence>
<dbReference type="SUPFAM" id="SSF52540">
    <property type="entry name" value="P-loop containing nucleoside triphosphate hydrolases"/>
    <property type="match status" value="1"/>
</dbReference>
<dbReference type="EMBL" id="VBAO01000400">
    <property type="protein sequence ID" value="TMI78139.1"/>
    <property type="molecule type" value="Genomic_DNA"/>
</dbReference>
<dbReference type="SMART" id="SM00382">
    <property type="entry name" value="AAA"/>
    <property type="match status" value="1"/>
</dbReference>
<dbReference type="Gene3D" id="2.30.130.40">
    <property type="entry name" value="LON domain-like"/>
    <property type="match status" value="1"/>
</dbReference>
<dbReference type="GO" id="GO:0016887">
    <property type="term" value="F:ATP hydrolysis activity"/>
    <property type="evidence" value="ECO:0007669"/>
    <property type="project" value="UniProtKB-UniRule"/>
</dbReference>
<dbReference type="InterPro" id="IPR027543">
    <property type="entry name" value="Lon_bac"/>
</dbReference>
<evidence type="ECO:0000313" key="18">
    <source>
        <dbReference type="EMBL" id="TMI78139.1"/>
    </source>
</evidence>
<feature type="active site" evidence="9 11">
    <location>
        <position position="700"/>
    </location>
</feature>
<dbReference type="CDD" id="cd19500">
    <property type="entry name" value="RecA-like_Lon"/>
    <property type="match status" value="1"/>
</dbReference>
<evidence type="ECO:0000256" key="15">
    <source>
        <dbReference type="SAM" id="MobiDB-lite"/>
    </source>
</evidence>
<dbReference type="SUPFAM" id="SSF54211">
    <property type="entry name" value="Ribosomal protein S5 domain 2-like"/>
    <property type="match status" value="1"/>
</dbReference>
<gene>
    <name evidence="9 18" type="primary">lon</name>
    <name evidence="18" type="ORF">E6H04_12945</name>
</gene>
<evidence type="ECO:0000256" key="13">
    <source>
        <dbReference type="PROSITE-ProRule" id="PRU01122"/>
    </source>
</evidence>
<evidence type="ECO:0000256" key="1">
    <source>
        <dbReference type="ARBA" id="ARBA00004496"/>
    </source>
</evidence>
<evidence type="ECO:0000256" key="7">
    <source>
        <dbReference type="ARBA" id="ARBA00022840"/>
    </source>
</evidence>
<evidence type="ECO:0000256" key="14">
    <source>
        <dbReference type="RuleBase" id="RU000591"/>
    </source>
</evidence>
<comment type="caution">
    <text evidence="18">The sequence shown here is derived from an EMBL/GenBank/DDBJ whole genome shotgun (WGS) entry which is preliminary data.</text>
</comment>
<comment type="catalytic activity">
    <reaction evidence="9 10 13">
        <text>Hydrolysis of proteins in presence of ATP.</text>
        <dbReference type="EC" id="3.4.21.53"/>
    </reaction>
</comment>
<dbReference type="Pfam" id="PF00004">
    <property type="entry name" value="AAA"/>
    <property type="match status" value="1"/>
</dbReference>
<dbReference type="GO" id="GO:0004176">
    <property type="term" value="F:ATP-dependent peptidase activity"/>
    <property type="evidence" value="ECO:0007669"/>
    <property type="project" value="UniProtKB-UniRule"/>
</dbReference>
<evidence type="ECO:0000256" key="12">
    <source>
        <dbReference type="PIRSR" id="PIRSR001174-2"/>
    </source>
</evidence>
<dbReference type="GO" id="GO:0034605">
    <property type="term" value="P:cellular response to heat"/>
    <property type="evidence" value="ECO:0007669"/>
    <property type="project" value="UniProtKB-UniRule"/>
</dbReference>
<dbReference type="InterPro" id="IPR003959">
    <property type="entry name" value="ATPase_AAA_core"/>
</dbReference>
<dbReference type="Pfam" id="PF05362">
    <property type="entry name" value="Lon_C"/>
    <property type="match status" value="1"/>
</dbReference>
<keyword evidence="2 9" id="KW-0963">Cytoplasm</keyword>
<dbReference type="PRINTS" id="PR00830">
    <property type="entry name" value="ENDOLAPTASE"/>
</dbReference>
<comment type="similarity">
    <text evidence="9 10 13 14">Belongs to the peptidase S16 family.</text>
</comment>
<comment type="subunit">
    <text evidence="9 10">Homohexamer. Organized in a ring with a central cavity.</text>
</comment>
<dbReference type="Pfam" id="PF22667">
    <property type="entry name" value="Lon_lid"/>
    <property type="match status" value="1"/>
</dbReference>
<dbReference type="InterPro" id="IPR027417">
    <property type="entry name" value="P-loop_NTPase"/>
</dbReference>
<keyword evidence="5 9" id="KW-0378">Hydrolase</keyword>
<dbReference type="GO" id="GO:0006515">
    <property type="term" value="P:protein quality control for misfolded or incompletely synthesized proteins"/>
    <property type="evidence" value="ECO:0007669"/>
    <property type="project" value="UniProtKB-UniRule"/>
</dbReference>
<dbReference type="InterPro" id="IPR054594">
    <property type="entry name" value="Lon_lid"/>
</dbReference>
<dbReference type="InterPro" id="IPR008268">
    <property type="entry name" value="Peptidase_S16_AS"/>
</dbReference>
<keyword evidence="3 9" id="KW-0645">Protease</keyword>
<dbReference type="PROSITE" id="PS51786">
    <property type="entry name" value="LON_PROTEOLYTIC"/>
    <property type="match status" value="1"/>
</dbReference>
<feature type="compositionally biased region" description="Basic and acidic residues" evidence="15">
    <location>
        <begin position="1"/>
        <end position="24"/>
    </location>
</feature>
<dbReference type="FunFam" id="1.20.5.5270:FF:000002">
    <property type="entry name" value="Lon protease homolog"/>
    <property type="match status" value="1"/>
</dbReference>
<reference evidence="18 19" key="1">
    <citation type="journal article" date="2019" name="Nat. Microbiol.">
        <title>Mediterranean grassland soil C-N compound turnover is dependent on rainfall and depth, and is mediated by genomically divergent microorganisms.</title>
        <authorList>
            <person name="Diamond S."/>
            <person name="Andeer P.F."/>
            <person name="Li Z."/>
            <person name="Crits-Christoph A."/>
            <person name="Burstein D."/>
            <person name="Anantharaman K."/>
            <person name="Lane K.R."/>
            <person name="Thomas B.C."/>
            <person name="Pan C."/>
            <person name="Northen T.R."/>
            <person name="Banfield J.F."/>
        </authorList>
    </citation>
    <scope>NUCLEOTIDE SEQUENCE [LARGE SCALE GENOMIC DNA]</scope>
    <source>
        <strain evidence="18">NP_7</strain>
    </source>
</reference>
<keyword evidence="8 9" id="KW-0346">Stress response</keyword>
<dbReference type="InterPro" id="IPR003111">
    <property type="entry name" value="Lon_prtase_N"/>
</dbReference>
<dbReference type="FunFam" id="3.40.50.300:FF:000382">
    <property type="entry name" value="Lon protease homolog 2, peroxisomal"/>
    <property type="match status" value="1"/>
</dbReference>
<name>A0A537J3J2_9BACT</name>
<protein>
    <recommendedName>
        <fullName evidence="9 10">Lon protease</fullName>
        <ecNumber evidence="9 10">3.4.21.53</ecNumber>
    </recommendedName>
    <alternativeName>
        <fullName evidence="9">ATP-dependent protease La</fullName>
    </alternativeName>
</protein>
<dbReference type="AlphaFoldDB" id="A0A537J3J2"/>
<proteinExistence type="evidence at transcript level"/>
<sequence>MEQKPEQKSEHKSEQKSEQKREQDLQPTLPEALPILPLKGTVVLPFMVVPLGVGRPKSLAALEAALAGDRVLLLVAQKQDDLEDPGPDDLYRLGTVCKILQVGKQADGTVQVVVEGVVRGAIAEFLQTAPFFQVRITLRTDPKDKPLEIEALMRGVTSQFERYARLSRSIAPEAFMLAMSAEEPGRLADLVAQHIQLRVDERQRVLEAAPKERLEMLSGILTKEINILELERKIQNRVRKQMEKSQREYFLKEQIKAIQQELGEKDERTAEVDDYRKRIEEADLPEKVKEKAVEELSRLEKMPPMVAEAVVVRTYLDWILALPWSTRTDDRLDIKAARAILDEDHYGLEKAKDRVVEYLAVRKLAPESKAPILCFVGPPGTGKTSLGKSLARALGRKFVRVSLGGVRDEAEVRGHRRTYVGALPGRIIQGMRTAGSKNPVFMLDEIDKLGIDFRGDPSAALLEALDPEQNNSFSDHYLELPFDLREVMFITTANILDTVPPALRDRLEVIRFSGYIEDEKHHIATEFLIPKQLKENGLKSEHIAFTDESLRHVIRQYTREAGVRNLEREIATICRKVAREVAEGDATSVKVTIQNVHKFLGPTKFHYGSAGKIDEVGAATGLVFTEQGGDIITVEATLVKGDGKLTLTGQLGDVMKESAQAALSYIRGRALALGADDSFTSRYDVHVHVPAGAVPKDGPSAGITMATALASALTGRHVRKDVAMTGEITLRGNVLPIGGFKEKVVAAHRAGIKIVIVPKENEKDLVEIPANVKKKLRFIFVEHMDQVLKEALGPGFGLPVLSHPPTDLRRSQPSIQA</sequence>
<organism evidence="18 19">
    <name type="scientific">Candidatus Segetimicrobium genomatis</name>
    <dbReference type="NCBI Taxonomy" id="2569760"/>
    <lineage>
        <taxon>Bacteria</taxon>
        <taxon>Bacillati</taxon>
        <taxon>Candidatus Sysuimicrobiota</taxon>
        <taxon>Candidatus Sysuimicrobiia</taxon>
        <taxon>Candidatus Sysuimicrobiales</taxon>
        <taxon>Candidatus Segetimicrobiaceae</taxon>
        <taxon>Candidatus Segetimicrobium</taxon>
    </lineage>
</organism>
<dbReference type="GO" id="GO:0005737">
    <property type="term" value="C:cytoplasm"/>
    <property type="evidence" value="ECO:0007669"/>
    <property type="project" value="UniProtKB-SubCell"/>
</dbReference>
<evidence type="ECO:0000256" key="3">
    <source>
        <dbReference type="ARBA" id="ARBA00022670"/>
    </source>
</evidence>
<dbReference type="Gene3D" id="1.10.8.60">
    <property type="match status" value="1"/>
</dbReference>
<feature type="region of interest" description="Disordered" evidence="15">
    <location>
        <begin position="1"/>
        <end position="28"/>
    </location>
</feature>
<accession>A0A537J3J2</accession>
<dbReference type="Gene3D" id="3.40.50.300">
    <property type="entry name" value="P-loop containing nucleotide triphosphate hydrolases"/>
    <property type="match status" value="1"/>
</dbReference>
<dbReference type="Proteomes" id="UP000320048">
    <property type="component" value="Unassembled WGS sequence"/>
</dbReference>
<dbReference type="InterPro" id="IPR015947">
    <property type="entry name" value="PUA-like_sf"/>
</dbReference>
<feature type="domain" description="Lon proteolytic" evidence="16">
    <location>
        <begin position="613"/>
        <end position="794"/>
    </location>
</feature>
<evidence type="ECO:0000256" key="6">
    <source>
        <dbReference type="ARBA" id="ARBA00022825"/>
    </source>
</evidence>
<evidence type="ECO:0000259" key="17">
    <source>
        <dbReference type="PROSITE" id="PS51787"/>
    </source>
</evidence>
<feature type="binding site" evidence="9 12">
    <location>
        <begin position="377"/>
        <end position="384"/>
    </location>
    <ligand>
        <name>ATP</name>
        <dbReference type="ChEBI" id="CHEBI:30616"/>
    </ligand>
</feature>
<dbReference type="HAMAP" id="MF_01973">
    <property type="entry name" value="lon_bact"/>
    <property type="match status" value="1"/>
</dbReference>
<dbReference type="GO" id="GO:0004252">
    <property type="term" value="F:serine-type endopeptidase activity"/>
    <property type="evidence" value="ECO:0007669"/>
    <property type="project" value="UniProtKB-UniRule"/>
</dbReference>
<dbReference type="GO" id="GO:0005524">
    <property type="term" value="F:ATP binding"/>
    <property type="evidence" value="ECO:0007669"/>
    <property type="project" value="UniProtKB-UniRule"/>
</dbReference>
<evidence type="ECO:0000256" key="4">
    <source>
        <dbReference type="ARBA" id="ARBA00022741"/>
    </source>
</evidence>
<dbReference type="InterPro" id="IPR046336">
    <property type="entry name" value="Lon_prtase_N_sf"/>
</dbReference>
<dbReference type="InterPro" id="IPR003593">
    <property type="entry name" value="AAA+_ATPase"/>
</dbReference>
<dbReference type="PROSITE" id="PS01046">
    <property type="entry name" value="LON_SER"/>
    <property type="match status" value="1"/>
</dbReference>
<dbReference type="InterPro" id="IPR027065">
    <property type="entry name" value="Lon_Prtase"/>
</dbReference>